<proteinExistence type="predicted"/>
<evidence type="ECO:0000313" key="11">
    <source>
        <dbReference type="Proteomes" id="UP000663829"/>
    </source>
</evidence>
<gene>
    <name evidence="9" type="ORF">GPM918_LOCUS22709</name>
    <name evidence="10" type="ORF">SRO942_LOCUS22708</name>
</gene>
<dbReference type="EMBL" id="CAJNOQ010007862">
    <property type="protein sequence ID" value="CAF1181158.1"/>
    <property type="molecule type" value="Genomic_DNA"/>
</dbReference>
<dbReference type="GO" id="GO:0045893">
    <property type="term" value="P:positive regulation of DNA-templated transcription"/>
    <property type="evidence" value="ECO:0007669"/>
    <property type="project" value="TreeGrafter"/>
</dbReference>
<dbReference type="Pfam" id="PF20965">
    <property type="entry name" value="DZF_C"/>
    <property type="match status" value="1"/>
</dbReference>
<evidence type="ECO:0000313" key="9">
    <source>
        <dbReference type="EMBL" id="CAF1181158.1"/>
    </source>
</evidence>
<keyword evidence="11" id="KW-1185">Reference proteome</keyword>
<dbReference type="Proteomes" id="UP000681722">
    <property type="component" value="Unassembled WGS sequence"/>
</dbReference>
<dbReference type="InterPro" id="IPR049401">
    <property type="entry name" value="DZF_dom_N"/>
</dbReference>
<sequence>MMMKPRPLMSGPLFDNPAKNNGNYSQAGSGGMMNRMPFQSPRPANLMEMTHQHTTFDLHQYQNEVPFPYMNESPDDLTDALIQRNKELIPPIEENSAILNFVTKVQSVLDTLVLSAASFTACVLEETRQVGSFKAGTLLVGHKEADIVVILKTLPTKEAIGQLGNKLNDDVTKICTPNEASSSTYLITMLVTTYGIEMCMNDIKVKLLVTTSTKNINSLVPNVHLDKNICLQHLAAIRHAKWLEENASHPSIKVLIRLIKDLRRRFEAFQPLTAWMISLLAHHCVMNNPTHEPLPINTAFRRSIQLLSAGIFLPNSSGLVDPCNTDRNSRLHDPVAQDELCLTSQLLLRIMAHKGYNYILGVDIHPNLLNEISIWQKDSNLNASVRPGEKVYLKTSDSTNETELIHD</sequence>
<dbReference type="SUPFAM" id="SSF81301">
    <property type="entry name" value="Nucleotidyltransferase"/>
    <property type="match status" value="1"/>
</dbReference>
<dbReference type="GO" id="GO:0003725">
    <property type="term" value="F:double-stranded RNA binding"/>
    <property type="evidence" value="ECO:0007669"/>
    <property type="project" value="TreeGrafter"/>
</dbReference>
<evidence type="ECO:0000256" key="2">
    <source>
        <dbReference type="ARBA" id="ARBA00023015"/>
    </source>
</evidence>
<dbReference type="InterPro" id="IPR043519">
    <property type="entry name" value="NT_sf"/>
</dbReference>
<dbReference type="PROSITE" id="PS50152">
    <property type="entry name" value="25A_SYNTH_3"/>
    <property type="match status" value="1"/>
</dbReference>
<evidence type="ECO:0000256" key="6">
    <source>
        <dbReference type="ARBA" id="ARBA00023242"/>
    </source>
</evidence>
<dbReference type="InterPro" id="IPR052134">
    <property type="entry name" value="ILF2"/>
</dbReference>
<dbReference type="SMART" id="SM00572">
    <property type="entry name" value="DZF"/>
    <property type="match status" value="1"/>
</dbReference>
<dbReference type="InterPro" id="IPR006561">
    <property type="entry name" value="DZF_dom"/>
</dbReference>
<dbReference type="PANTHER" id="PTHR46447">
    <property type="entry name" value="INTERLEUKIN ENHANCER-BINDING FACTOR"/>
    <property type="match status" value="1"/>
</dbReference>
<evidence type="ECO:0000259" key="8">
    <source>
        <dbReference type="PROSITE" id="PS51703"/>
    </source>
</evidence>
<accession>A0A814UVD9</accession>
<evidence type="ECO:0000256" key="7">
    <source>
        <dbReference type="SAM" id="MobiDB-lite"/>
    </source>
</evidence>
<dbReference type="Gene3D" id="3.30.460.10">
    <property type="entry name" value="Beta Polymerase, domain 2"/>
    <property type="match status" value="1"/>
</dbReference>
<comment type="caution">
    <text evidence="9">The sequence shown here is derived from an EMBL/GenBank/DDBJ whole genome shotgun (WGS) entry which is preliminary data.</text>
</comment>
<dbReference type="PROSITE" id="PS51703">
    <property type="entry name" value="DZF"/>
    <property type="match status" value="1"/>
</dbReference>
<evidence type="ECO:0000256" key="5">
    <source>
        <dbReference type="ARBA" id="ARBA00023163"/>
    </source>
</evidence>
<keyword evidence="4" id="KW-0010">Activator</keyword>
<dbReference type="Pfam" id="PF07528">
    <property type="entry name" value="DZF_N"/>
    <property type="match status" value="1"/>
</dbReference>
<dbReference type="Gene3D" id="1.10.1410.40">
    <property type="match status" value="1"/>
</dbReference>
<dbReference type="PANTHER" id="PTHR46447:SF1">
    <property type="entry name" value="INTERLEUKIN ENHANCER-BINDING FACTOR 2"/>
    <property type="match status" value="1"/>
</dbReference>
<dbReference type="Proteomes" id="UP000663829">
    <property type="component" value="Unassembled WGS sequence"/>
</dbReference>
<dbReference type="InterPro" id="IPR049402">
    <property type="entry name" value="DZF_dom_C"/>
</dbReference>
<keyword evidence="6" id="KW-0539">Nucleus</keyword>
<dbReference type="GO" id="GO:0003677">
    <property type="term" value="F:DNA binding"/>
    <property type="evidence" value="ECO:0007669"/>
    <property type="project" value="UniProtKB-KW"/>
</dbReference>
<reference evidence="9" key="1">
    <citation type="submission" date="2021-02" db="EMBL/GenBank/DDBJ databases">
        <authorList>
            <person name="Nowell W R."/>
        </authorList>
    </citation>
    <scope>NUCLEOTIDE SEQUENCE</scope>
</reference>
<dbReference type="OrthoDB" id="5775647at2759"/>
<name>A0A814UVD9_9BILA</name>
<feature type="domain" description="DZF" evidence="8">
    <location>
        <begin position="65"/>
        <end position="404"/>
    </location>
</feature>
<evidence type="ECO:0000256" key="1">
    <source>
        <dbReference type="ARBA" id="ARBA00004123"/>
    </source>
</evidence>
<keyword evidence="2" id="KW-0805">Transcription regulation</keyword>
<evidence type="ECO:0000313" key="10">
    <source>
        <dbReference type="EMBL" id="CAF3945462.1"/>
    </source>
</evidence>
<evidence type="ECO:0000256" key="4">
    <source>
        <dbReference type="ARBA" id="ARBA00023159"/>
    </source>
</evidence>
<dbReference type="EMBL" id="CAJOBC010007863">
    <property type="protein sequence ID" value="CAF3945462.1"/>
    <property type="molecule type" value="Genomic_DNA"/>
</dbReference>
<feature type="region of interest" description="Disordered" evidence="7">
    <location>
        <begin position="1"/>
        <end position="26"/>
    </location>
</feature>
<keyword evidence="3" id="KW-0238">DNA-binding</keyword>
<organism evidence="9 11">
    <name type="scientific">Didymodactylos carnosus</name>
    <dbReference type="NCBI Taxonomy" id="1234261"/>
    <lineage>
        <taxon>Eukaryota</taxon>
        <taxon>Metazoa</taxon>
        <taxon>Spiralia</taxon>
        <taxon>Gnathifera</taxon>
        <taxon>Rotifera</taxon>
        <taxon>Eurotatoria</taxon>
        <taxon>Bdelloidea</taxon>
        <taxon>Philodinida</taxon>
        <taxon>Philodinidae</taxon>
        <taxon>Didymodactylos</taxon>
    </lineage>
</organism>
<dbReference type="AlphaFoldDB" id="A0A814UVD9"/>
<evidence type="ECO:0000256" key="3">
    <source>
        <dbReference type="ARBA" id="ARBA00023125"/>
    </source>
</evidence>
<protein>
    <recommendedName>
        <fullName evidence="8">DZF domain-containing protein</fullName>
    </recommendedName>
</protein>
<keyword evidence="5" id="KW-0804">Transcription</keyword>
<comment type="subcellular location">
    <subcellularLocation>
        <location evidence="1">Nucleus</location>
    </subcellularLocation>
</comment>
<dbReference type="GO" id="GO:0071013">
    <property type="term" value="C:catalytic step 2 spliceosome"/>
    <property type="evidence" value="ECO:0007669"/>
    <property type="project" value="TreeGrafter"/>
</dbReference>